<dbReference type="EMBL" id="PDEM01000025">
    <property type="protein sequence ID" value="PHZ84230.1"/>
    <property type="molecule type" value="Genomic_DNA"/>
</dbReference>
<evidence type="ECO:0000256" key="1">
    <source>
        <dbReference type="ARBA" id="ARBA00043967"/>
    </source>
</evidence>
<evidence type="ECO:0000313" key="4">
    <source>
        <dbReference type="EMBL" id="PHZ84230.1"/>
    </source>
</evidence>
<dbReference type="NCBIfam" id="TIGR01981">
    <property type="entry name" value="sufD"/>
    <property type="match status" value="1"/>
</dbReference>
<evidence type="ECO:0000313" key="5">
    <source>
        <dbReference type="Proteomes" id="UP000229730"/>
    </source>
</evidence>
<proteinExistence type="inferred from homology"/>
<feature type="domain" description="SUF system FeS cluster assembly SufBD core" evidence="2">
    <location>
        <begin position="203"/>
        <end position="429"/>
    </location>
</feature>
<dbReference type="InterPro" id="IPR045595">
    <property type="entry name" value="SufBD_N"/>
</dbReference>
<dbReference type="InterPro" id="IPR037284">
    <property type="entry name" value="SUF_FeS_clus_asmbl_SufBD_sf"/>
</dbReference>
<dbReference type="InterPro" id="IPR000825">
    <property type="entry name" value="SUF_FeS_clus_asmbl_SufBD_core"/>
</dbReference>
<organism evidence="4 5">
    <name type="scientific">Paremcibacter congregatus</name>
    <dbReference type="NCBI Taxonomy" id="2043170"/>
    <lineage>
        <taxon>Bacteria</taxon>
        <taxon>Pseudomonadati</taxon>
        <taxon>Pseudomonadota</taxon>
        <taxon>Alphaproteobacteria</taxon>
        <taxon>Emcibacterales</taxon>
        <taxon>Emcibacteraceae</taxon>
        <taxon>Paremcibacter</taxon>
    </lineage>
</organism>
<dbReference type="FunCoup" id="A0A2G4YPL0">
    <property type="interactions" value="374"/>
</dbReference>
<gene>
    <name evidence="4" type="primary">sufD</name>
    <name evidence="4" type="ORF">CRD36_13650</name>
</gene>
<dbReference type="SUPFAM" id="SSF101960">
    <property type="entry name" value="Stabilizer of iron transporter SufD"/>
    <property type="match status" value="1"/>
</dbReference>
<comment type="similarity">
    <text evidence="1">Belongs to the iron-sulfur cluster assembly SufBD family.</text>
</comment>
<feature type="domain" description="SUF system FeS cluster assembly SufBD N-terminal" evidence="3">
    <location>
        <begin position="36"/>
        <end position="192"/>
    </location>
</feature>
<dbReference type="Pfam" id="PF19295">
    <property type="entry name" value="SufBD_N"/>
    <property type="match status" value="1"/>
</dbReference>
<evidence type="ECO:0000259" key="3">
    <source>
        <dbReference type="Pfam" id="PF19295"/>
    </source>
</evidence>
<accession>A0A2G4YPL0</accession>
<comment type="caution">
    <text evidence="4">The sequence shown here is derived from an EMBL/GenBank/DDBJ whole genome shotgun (WGS) entry which is preliminary data.</text>
</comment>
<dbReference type="OrthoDB" id="9768262at2"/>
<dbReference type="AlphaFoldDB" id="A0A2G4YPL0"/>
<keyword evidence="5" id="KW-1185">Reference proteome</keyword>
<dbReference type="InParanoid" id="A0A2G4YPL0"/>
<dbReference type="PANTHER" id="PTHR43575:SF1">
    <property type="entry name" value="PROTEIN ABCI7, CHLOROPLASTIC"/>
    <property type="match status" value="1"/>
</dbReference>
<sequence length="460" mass="50876">MVMPVLESKKLLRKTDYEGSFEMAMKLHLDNPALRDTFESVKETLPGAGQDWVLDTRQAAMDKFTMVGIPGPKVEEWKYTRLGFLTSEGFAPATQEDHAEEIKQYFDQAYRPDLAGHVLVFVNGIINQNLSFCPSDREIDVAIFSENTIEFRGTLVPVEDSSPLNNLNRALVTDGYHIDVPAGKTLTHPVQIIHIVTRGTDLQAVRTRAQVNVGAGAKAEIIESFLGAEGERYWSHMVSDIILAPKAELSLYQFQLQGRQAIHMTELHSSVAAEAKFNQMSLQLGAEVSRTELINSFTGENAVVDLRGAYLGRVKQSHDIFTRINHDMPHCNSNQLFRGVLDEGGTSAFQGKVVVAQDAQKTNADQSNKNLLLSRKAEANAKPELLIYADDVKCSHGATVGELDTDQLFYLKSRGLDEAAAKGLLVEAFISEVFDDLSDDKLKDSFKAKTAGWLNTQVVS</sequence>
<dbReference type="InterPro" id="IPR055346">
    <property type="entry name" value="Fe-S_cluster_assembly_SufBD"/>
</dbReference>
<reference evidence="4 5" key="1">
    <citation type="submission" date="2017-10" db="EMBL/GenBank/DDBJ databases">
        <title>Frigbacter circumglobatus gen. nov. sp. nov., isolated from sediment cultured in situ.</title>
        <authorList>
            <person name="Zhao Z."/>
        </authorList>
    </citation>
    <scope>NUCLEOTIDE SEQUENCE [LARGE SCALE GENOMIC DNA]</scope>
    <source>
        <strain evidence="4 5">ZYL</strain>
    </source>
</reference>
<dbReference type="Proteomes" id="UP000229730">
    <property type="component" value="Unassembled WGS sequence"/>
</dbReference>
<protein>
    <submittedName>
        <fullName evidence="4">Fe-S cluster assembly protein SufD</fullName>
    </submittedName>
</protein>
<evidence type="ECO:0000259" key="2">
    <source>
        <dbReference type="Pfam" id="PF01458"/>
    </source>
</evidence>
<dbReference type="InterPro" id="IPR011542">
    <property type="entry name" value="SUF_FeS_clus_asmbl_SufD"/>
</dbReference>
<dbReference type="GO" id="GO:0016226">
    <property type="term" value="P:iron-sulfur cluster assembly"/>
    <property type="evidence" value="ECO:0007669"/>
    <property type="project" value="InterPro"/>
</dbReference>
<dbReference type="PANTHER" id="PTHR43575">
    <property type="entry name" value="PROTEIN ABCI7, CHLOROPLASTIC"/>
    <property type="match status" value="1"/>
</dbReference>
<name>A0A2G4YPL0_9PROT</name>
<dbReference type="Pfam" id="PF01458">
    <property type="entry name" value="SUFBD_core"/>
    <property type="match status" value="1"/>
</dbReference>